<gene>
    <name evidence="2" type="ORF">P8A20_38185</name>
</gene>
<sequence length="1232" mass="128213">MEMPPGGGVRPGLDLPVVDEVLAAALRAQGEGGVRALGLLRDAHRILSGADRLERPGEIVEACVRSAAEALLKLPGAPKNPPGLKSAAKDLLAAVDAFGPPPAGRTGPPGHQAPAGSRAWELVAEAAEVLRSEIQSPGGQKRRQARGIAERLMGLRLGAAQDKALDTWGALYSKASGTLHGAGAEKDRPTYLYTELLHAARELLVPLPGRADRVLELTALTDPGPDDAAELARWTDPRAEAFFFRSGPSPAWLGVLDEHAGHLLLADEENGTWPAAPFLEHLNTTAPDTARPWLAAHAEQLAAEGPGALDALLRLALADALTPAGIRSLLPHITAPVLPGAPSGQGGFARRLAARWARTLPVAARDGDWVVVAEMLLTDAVDAEHTGHLALQAVLERAHAAQEATEAGPASVPGAERAAALADLEMEEAIARQNADRLPARDVAGLLHQLVTTVHPTPGGEGSAFRWARAVRGAVAGLLRRDVEATSSAARELVFDVDLDEVRLGDSAAFIGPRLARTILDLAAADAAAGLPLAERLRAWPRIEQADAHLHARLLAAHLAAHPPHTPDPYTASDPGTPALALAETAGGETGKWWDLALETTERLLTGRPTPEGARLADLVLTTCPPERAESLQRRARAALGPTPAAAEVEQALPAGTTQIDGTVEPLASWLRVWDWSPVLTAPLLDGFGPLLAAVRRLRPAGPPDPRAADHLVPLRRTVTLVEEDLLERAAADGPLEAAAALAAAEDAGADGYAIVLHRLVEADPAAWSADVPAVLTALDRAELGAFYLAATANPAHRPGALPAGPAPAARAALDLRRTLPAPVPSQPNPTVLLFADQALFDLLTLVWRTGTDLAEDLTPALEHLHALATPLTIPAVPPPAPGPGPDSIVLADAAGPDDESAVPEPTGDLPGSDPAVRALGCLLEYAAAQVRTGAAVPNDVLDLVVRALTARGGEEALTTAIGVALPFLHRHAAEFTDAHPSLYVLTPGRPTPAAAWLRWGGYDPLLLTALGPSPLLDAVRANLPGADRHLAHALLIRTGDADDVLGDPRAAWTELAAAPDGSPAASRLLAALAARTPHRTGSGDTPPDPAAHRALAAAARWWTAALDADLPPGALAAAGDFADTALDDTVWLPLARRSAAHTPAQTRAGDIAERAAAHPRDNDALLLAAHLLTRSALAPWHDIEVRAHARTLLLAADTQPAPEHPAATEQLRRALVEAGEVDLARTTSTTS</sequence>
<keyword evidence="2" id="KW-0614">Plasmid</keyword>
<feature type="region of interest" description="Disordered" evidence="1">
    <location>
        <begin position="878"/>
        <end position="912"/>
    </location>
</feature>
<evidence type="ECO:0008006" key="4">
    <source>
        <dbReference type="Google" id="ProtNLM"/>
    </source>
</evidence>
<reference evidence="2 3" key="1">
    <citation type="submission" date="2023-03" db="EMBL/GenBank/DDBJ databases">
        <title>Isolation and description of six Streptomyces strains from soil environments, able to metabolize different microbial glucans.</title>
        <authorList>
            <person name="Widen T."/>
            <person name="Larsbrink J."/>
        </authorList>
    </citation>
    <scope>NUCLEOTIDE SEQUENCE [LARGE SCALE GENOMIC DNA]</scope>
    <source>
        <strain evidence="2 3">Alt3</strain>
        <plasmid evidence="2 3">unnamed1</plasmid>
    </source>
</reference>
<geneLocation type="plasmid" evidence="2 3">
    <name>unnamed1</name>
</geneLocation>
<dbReference type="RefSeq" id="WP_306105473.1">
    <property type="nucleotide sequence ID" value="NZ_CP120984.1"/>
</dbReference>
<evidence type="ECO:0000313" key="3">
    <source>
        <dbReference type="Proteomes" id="UP001224433"/>
    </source>
</evidence>
<evidence type="ECO:0000256" key="1">
    <source>
        <dbReference type="SAM" id="MobiDB-lite"/>
    </source>
</evidence>
<feature type="region of interest" description="Disordered" evidence="1">
    <location>
        <begin position="98"/>
        <end position="117"/>
    </location>
</feature>
<accession>A0ABY9JQY3</accession>
<proteinExistence type="predicted"/>
<name>A0ABY9JQY3_9ACTN</name>
<protein>
    <recommendedName>
        <fullName evidence="4">Secreted protein</fullName>
    </recommendedName>
</protein>
<keyword evidence="3" id="KW-1185">Reference proteome</keyword>
<dbReference type="Proteomes" id="UP001224433">
    <property type="component" value="Plasmid unnamed1"/>
</dbReference>
<dbReference type="EMBL" id="CP120984">
    <property type="protein sequence ID" value="WLQ69409.1"/>
    <property type="molecule type" value="Genomic_DNA"/>
</dbReference>
<organism evidence="2 3">
    <name type="scientific">Streptomyces glycanivorans</name>
    <dbReference type="NCBI Taxonomy" id="3033808"/>
    <lineage>
        <taxon>Bacteria</taxon>
        <taxon>Bacillati</taxon>
        <taxon>Actinomycetota</taxon>
        <taxon>Actinomycetes</taxon>
        <taxon>Kitasatosporales</taxon>
        <taxon>Streptomycetaceae</taxon>
        <taxon>Streptomyces</taxon>
    </lineage>
</organism>
<evidence type="ECO:0000313" key="2">
    <source>
        <dbReference type="EMBL" id="WLQ69409.1"/>
    </source>
</evidence>